<evidence type="ECO:0000256" key="1">
    <source>
        <dbReference type="ARBA" id="ARBA00004141"/>
    </source>
</evidence>
<dbReference type="AlphaFoldDB" id="A0A7J0BQZ1"/>
<dbReference type="Pfam" id="PF13675">
    <property type="entry name" value="PilJ"/>
    <property type="match status" value="1"/>
</dbReference>
<evidence type="ECO:0000256" key="5">
    <source>
        <dbReference type="ARBA" id="ARBA00023136"/>
    </source>
</evidence>
<dbReference type="SUPFAM" id="SSF58104">
    <property type="entry name" value="Methyl-accepting chemotaxis protein (MCP) signaling domain"/>
    <property type="match status" value="1"/>
</dbReference>
<evidence type="ECO:0000256" key="2">
    <source>
        <dbReference type="ARBA" id="ARBA00022500"/>
    </source>
</evidence>
<accession>A0A7J0BQZ1</accession>
<evidence type="ECO:0000256" key="6">
    <source>
        <dbReference type="ARBA" id="ARBA00029447"/>
    </source>
</evidence>
<dbReference type="InterPro" id="IPR029095">
    <property type="entry name" value="NarX-like_N"/>
</dbReference>
<protein>
    <recommendedName>
        <fullName evidence="9">Methyl-accepting transducer domain-containing protein</fullName>
    </recommendedName>
</protein>
<sequence length="537" mass="57236">MHYVAWHTIISHTPTHYSAEPDMSIKFQIIAPVCLLFLIIVIMFAGTVLVSSSQQDDGLAINLAGRQRMLTQKIAKDVLGMQHSEDKPTTEQHIRTAMHVFETSLRALTEGGTAPLTLNPQGPHGRLPVPPADVAAQFRTGADLWNAYKSLLEAALSGDTQAARQLSSSSDKVLGTLNTAVSLLQAKAEAKIRVLLTIQASCLMLAILATGGILYILLRRILSPLTLSINSARSVAAGNLAEAQHILNTNSAAPRSADEQGETGRIVSRRDEIGMLTDALHTMIGQTGRVVSNVQHTSESLNVSMRELSASSNTLSDGATRQAAAVEEISASVEQMTANIRQNAENAKKTETIAIRTAADAEQGGEAVNKTETAMKTISEKITIVEEIARQTNLLALNAAIEAARAGEHGKGFAVVASEVRKLAERSGNAAAEIGTLSSESMKIAQEAGQKLRDVVPGIRQTAALVQEISAANNEQYAGAEQVNKAIQQLDTVVQSNAAASEQLAASSSELSHLAQHLTETVAFFILSRNNKPEESR</sequence>
<evidence type="ECO:0000313" key="10">
    <source>
        <dbReference type="EMBL" id="GFM35545.1"/>
    </source>
</evidence>
<feature type="domain" description="Methyl-accepting transducer" evidence="9">
    <location>
        <begin position="297"/>
        <end position="512"/>
    </location>
</feature>
<keyword evidence="11" id="KW-1185">Reference proteome</keyword>
<dbReference type="SMART" id="SM00283">
    <property type="entry name" value="MA"/>
    <property type="match status" value="1"/>
</dbReference>
<name>A0A7J0BQZ1_9BACT</name>
<reference evidence="10 11" key="1">
    <citation type="submission" date="2020-05" db="EMBL/GenBank/DDBJ databases">
        <title>Draft genome sequence of Desulfovibrio psychrotolerans JS1T.</title>
        <authorList>
            <person name="Ueno A."/>
            <person name="Tamazawa S."/>
            <person name="Tamamura S."/>
            <person name="Murakami T."/>
            <person name="Kiyama T."/>
            <person name="Inomata H."/>
            <person name="Amano Y."/>
            <person name="Miyakawa K."/>
            <person name="Tamaki H."/>
            <person name="Naganuma T."/>
            <person name="Kaneko K."/>
        </authorList>
    </citation>
    <scope>NUCLEOTIDE SEQUENCE [LARGE SCALE GENOMIC DNA]</scope>
    <source>
        <strain evidence="10 11">JS1</strain>
    </source>
</reference>
<dbReference type="PANTHER" id="PTHR43531:SF11">
    <property type="entry name" value="METHYL-ACCEPTING CHEMOTAXIS PROTEIN 3"/>
    <property type="match status" value="1"/>
</dbReference>
<dbReference type="Gene3D" id="1.10.287.950">
    <property type="entry name" value="Methyl-accepting chemotaxis protein"/>
    <property type="match status" value="1"/>
</dbReference>
<dbReference type="Proteomes" id="UP000503820">
    <property type="component" value="Unassembled WGS sequence"/>
</dbReference>
<comment type="caution">
    <text evidence="10">The sequence shown here is derived from an EMBL/GenBank/DDBJ whole genome shotgun (WGS) entry which is preliminary data.</text>
</comment>
<dbReference type="GO" id="GO:0005886">
    <property type="term" value="C:plasma membrane"/>
    <property type="evidence" value="ECO:0007669"/>
    <property type="project" value="TreeGrafter"/>
</dbReference>
<keyword evidence="3 8" id="KW-0812">Transmembrane</keyword>
<evidence type="ECO:0000259" key="9">
    <source>
        <dbReference type="PROSITE" id="PS50111"/>
    </source>
</evidence>
<dbReference type="PANTHER" id="PTHR43531">
    <property type="entry name" value="PROTEIN ICFG"/>
    <property type="match status" value="1"/>
</dbReference>
<keyword evidence="4 8" id="KW-1133">Transmembrane helix</keyword>
<comment type="similarity">
    <text evidence="6">Belongs to the methyl-accepting chemotaxis (MCP) protein family.</text>
</comment>
<evidence type="ECO:0000313" key="11">
    <source>
        <dbReference type="Proteomes" id="UP000503820"/>
    </source>
</evidence>
<keyword evidence="7" id="KW-0807">Transducer</keyword>
<feature type="transmembrane region" description="Helical" evidence="8">
    <location>
        <begin position="194"/>
        <end position="218"/>
    </location>
</feature>
<dbReference type="GO" id="GO:0004888">
    <property type="term" value="F:transmembrane signaling receptor activity"/>
    <property type="evidence" value="ECO:0007669"/>
    <property type="project" value="TreeGrafter"/>
</dbReference>
<keyword evidence="5 8" id="KW-0472">Membrane</keyword>
<proteinExistence type="inferred from homology"/>
<dbReference type="InterPro" id="IPR051310">
    <property type="entry name" value="MCP_chemotaxis"/>
</dbReference>
<organism evidence="10 11">
    <name type="scientific">Desulfovibrio psychrotolerans</name>
    <dbReference type="NCBI Taxonomy" id="415242"/>
    <lineage>
        <taxon>Bacteria</taxon>
        <taxon>Pseudomonadati</taxon>
        <taxon>Thermodesulfobacteriota</taxon>
        <taxon>Desulfovibrionia</taxon>
        <taxon>Desulfovibrionales</taxon>
        <taxon>Desulfovibrionaceae</taxon>
        <taxon>Desulfovibrio</taxon>
    </lineage>
</organism>
<dbReference type="GO" id="GO:0006935">
    <property type="term" value="P:chemotaxis"/>
    <property type="evidence" value="ECO:0007669"/>
    <property type="project" value="UniProtKB-KW"/>
</dbReference>
<keyword evidence="2" id="KW-0145">Chemotaxis</keyword>
<evidence type="ECO:0000256" key="3">
    <source>
        <dbReference type="ARBA" id="ARBA00022692"/>
    </source>
</evidence>
<dbReference type="InterPro" id="IPR004089">
    <property type="entry name" value="MCPsignal_dom"/>
</dbReference>
<feature type="transmembrane region" description="Helical" evidence="8">
    <location>
        <begin position="29"/>
        <end position="50"/>
    </location>
</feature>
<evidence type="ECO:0000256" key="7">
    <source>
        <dbReference type="PROSITE-ProRule" id="PRU00284"/>
    </source>
</evidence>
<gene>
    <name evidence="10" type="ORF">DSM19430T_02290</name>
</gene>
<dbReference type="EMBL" id="BLVP01000001">
    <property type="protein sequence ID" value="GFM35545.1"/>
    <property type="molecule type" value="Genomic_DNA"/>
</dbReference>
<evidence type="ECO:0000256" key="4">
    <source>
        <dbReference type="ARBA" id="ARBA00022989"/>
    </source>
</evidence>
<dbReference type="PROSITE" id="PS50111">
    <property type="entry name" value="CHEMOTAXIS_TRANSDUC_2"/>
    <property type="match status" value="1"/>
</dbReference>
<evidence type="ECO:0000256" key="8">
    <source>
        <dbReference type="SAM" id="Phobius"/>
    </source>
</evidence>
<dbReference type="Pfam" id="PF00015">
    <property type="entry name" value="MCPsignal"/>
    <property type="match status" value="1"/>
</dbReference>
<comment type="subcellular location">
    <subcellularLocation>
        <location evidence="1">Membrane</location>
        <topology evidence="1">Multi-pass membrane protein</topology>
    </subcellularLocation>
</comment>
<dbReference type="GO" id="GO:0007165">
    <property type="term" value="P:signal transduction"/>
    <property type="evidence" value="ECO:0007669"/>
    <property type="project" value="UniProtKB-KW"/>
</dbReference>